<gene>
    <name evidence="1" type="ORF">PSON_ATCC_30995.1.T1480107</name>
</gene>
<evidence type="ECO:0000313" key="1">
    <source>
        <dbReference type="EMBL" id="CAD8124010.1"/>
    </source>
</evidence>
<proteinExistence type="predicted"/>
<dbReference type="AlphaFoldDB" id="A0A8S1RAP5"/>
<sequence length="50" mass="5867">MKLLFQPNIKQHKMGELILIIHGLLLIHAYRGIYKAQVLIIIKNLVIIYQ</sequence>
<organism evidence="1 2">
    <name type="scientific">Paramecium sonneborni</name>
    <dbReference type="NCBI Taxonomy" id="65129"/>
    <lineage>
        <taxon>Eukaryota</taxon>
        <taxon>Sar</taxon>
        <taxon>Alveolata</taxon>
        <taxon>Ciliophora</taxon>
        <taxon>Intramacronucleata</taxon>
        <taxon>Oligohymenophorea</taxon>
        <taxon>Peniculida</taxon>
        <taxon>Parameciidae</taxon>
        <taxon>Paramecium</taxon>
    </lineage>
</organism>
<comment type="caution">
    <text evidence="1">The sequence shown here is derived from an EMBL/GenBank/DDBJ whole genome shotgun (WGS) entry which is preliminary data.</text>
</comment>
<dbReference type="Proteomes" id="UP000692954">
    <property type="component" value="Unassembled WGS sequence"/>
</dbReference>
<reference evidence="1" key="1">
    <citation type="submission" date="2021-01" db="EMBL/GenBank/DDBJ databases">
        <authorList>
            <consortium name="Genoscope - CEA"/>
            <person name="William W."/>
        </authorList>
    </citation>
    <scope>NUCLEOTIDE SEQUENCE</scope>
</reference>
<dbReference type="EMBL" id="CAJJDN010000148">
    <property type="protein sequence ID" value="CAD8124010.1"/>
    <property type="molecule type" value="Genomic_DNA"/>
</dbReference>
<name>A0A8S1RAP5_9CILI</name>
<protein>
    <submittedName>
        <fullName evidence="1">Uncharacterized protein</fullName>
    </submittedName>
</protein>
<keyword evidence="2" id="KW-1185">Reference proteome</keyword>
<accession>A0A8S1RAP5</accession>
<evidence type="ECO:0000313" key="2">
    <source>
        <dbReference type="Proteomes" id="UP000692954"/>
    </source>
</evidence>